<feature type="region of interest" description="Disordered" evidence="6">
    <location>
        <begin position="27"/>
        <end position="58"/>
    </location>
</feature>
<accession>A0A5N5F7G5</accession>
<dbReference type="PANTHER" id="PTHR46285">
    <property type="entry name" value="PROTEINASE INHIBITOR I4, SERPIN (DUF716)-RELATED"/>
    <property type="match status" value="1"/>
</dbReference>
<feature type="transmembrane region" description="Helical" evidence="7">
    <location>
        <begin position="242"/>
        <end position="268"/>
    </location>
</feature>
<dbReference type="AlphaFoldDB" id="A0A5N5F7G5"/>
<feature type="transmembrane region" description="Helical" evidence="7">
    <location>
        <begin position="125"/>
        <end position="149"/>
    </location>
</feature>
<comment type="similarity">
    <text evidence="2">Belongs to the TMEM45 family.</text>
</comment>
<keyword evidence="3 7" id="KW-0812">Transmembrane</keyword>
<feature type="transmembrane region" description="Helical" evidence="7">
    <location>
        <begin position="200"/>
        <end position="221"/>
    </location>
</feature>
<proteinExistence type="inferred from homology"/>
<reference evidence="8 9" key="1">
    <citation type="submission" date="2019-09" db="EMBL/GenBank/DDBJ databases">
        <authorList>
            <person name="Ou C."/>
        </authorList>
    </citation>
    <scope>NUCLEOTIDE SEQUENCE [LARGE SCALE GENOMIC DNA]</scope>
    <source>
        <strain evidence="8">S2</strain>
        <tissue evidence="8">Leaf</tissue>
    </source>
</reference>
<evidence type="ECO:0000313" key="9">
    <source>
        <dbReference type="Proteomes" id="UP000327157"/>
    </source>
</evidence>
<reference evidence="8 9" key="2">
    <citation type="submission" date="2019-11" db="EMBL/GenBank/DDBJ databases">
        <title>A de novo genome assembly of a pear dwarfing rootstock.</title>
        <authorList>
            <person name="Wang F."/>
            <person name="Wang J."/>
            <person name="Li S."/>
            <person name="Zhang Y."/>
            <person name="Fang M."/>
            <person name="Ma L."/>
            <person name="Zhao Y."/>
            <person name="Jiang S."/>
        </authorList>
    </citation>
    <scope>NUCLEOTIDE SEQUENCE [LARGE SCALE GENOMIC DNA]</scope>
    <source>
        <strain evidence="8">S2</strain>
        <tissue evidence="8">Leaf</tissue>
    </source>
</reference>
<evidence type="ECO:0000256" key="6">
    <source>
        <dbReference type="SAM" id="MobiDB-lite"/>
    </source>
</evidence>
<feature type="transmembrane region" description="Helical" evidence="7">
    <location>
        <begin position="161"/>
        <end position="180"/>
    </location>
</feature>
<evidence type="ECO:0000256" key="1">
    <source>
        <dbReference type="ARBA" id="ARBA00004141"/>
    </source>
</evidence>
<protein>
    <recommendedName>
        <fullName evidence="10">Transmembrane protein 45B-like</fullName>
    </recommendedName>
</protein>
<name>A0A5N5F7G5_9ROSA</name>
<dbReference type="PANTHER" id="PTHR46285:SF7">
    <property type="entry name" value="OS06G0238900 PROTEIN"/>
    <property type="match status" value="1"/>
</dbReference>
<evidence type="ECO:0000313" key="8">
    <source>
        <dbReference type="EMBL" id="KAB2598985.1"/>
    </source>
</evidence>
<keyword evidence="9" id="KW-1185">Reference proteome</keyword>
<feature type="compositionally biased region" description="Pro residues" evidence="6">
    <location>
        <begin position="39"/>
        <end position="53"/>
    </location>
</feature>
<comment type="subcellular location">
    <subcellularLocation>
        <location evidence="1">Membrane</location>
        <topology evidence="1">Multi-pass membrane protein</topology>
    </subcellularLocation>
</comment>
<organism evidence="8 9">
    <name type="scientific">Pyrus ussuriensis x Pyrus communis</name>
    <dbReference type="NCBI Taxonomy" id="2448454"/>
    <lineage>
        <taxon>Eukaryota</taxon>
        <taxon>Viridiplantae</taxon>
        <taxon>Streptophyta</taxon>
        <taxon>Embryophyta</taxon>
        <taxon>Tracheophyta</taxon>
        <taxon>Spermatophyta</taxon>
        <taxon>Magnoliopsida</taxon>
        <taxon>eudicotyledons</taxon>
        <taxon>Gunneridae</taxon>
        <taxon>Pentapetalae</taxon>
        <taxon>rosids</taxon>
        <taxon>fabids</taxon>
        <taxon>Rosales</taxon>
        <taxon>Rosaceae</taxon>
        <taxon>Amygdaloideae</taxon>
        <taxon>Maleae</taxon>
        <taxon>Pyrus</taxon>
    </lineage>
</organism>
<evidence type="ECO:0000256" key="3">
    <source>
        <dbReference type="ARBA" id="ARBA00022692"/>
    </source>
</evidence>
<evidence type="ECO:0000256" key="7">
    <source>
        <dbReference type="SAM" id="Phobius"/>
    </source>
</evidence>
<dbReference type="Proteomes" id="UP000327157">
    <property type="component" value="Unassembled WGS sequence"/>
</dbReference>
<evidence type="ECO:0008006" key="10">
    <source>
        <dbReference type="Google" id="ProtNLM"/>
    </source>
</evidence>
<comment type="caution">
    <text evidence="8">The sequence shown here is derived from an EMBL/GenBank/DDBJ whole genome shotgun (WGS) entry which is preliminary data.</text>
</comment>
<evidence type="ECO:0000256" key="5">
    <source>
        <dbReference type="ARBA" id="ARBA00023136"/>
    </source>
</evidence>
<feature type="transmembrane region" description="Helical" evidence="7">
    <location>
        <begin position="101"/>
        <end position="119"/>
    </location>
</feature>
<dbReference type="Pfam" id="PF04819">
    <property type="entry name" value="DUF716"/>
    <property type="match status" value="1"/>
</dbReference>
<feature type="compositionally biased region" description="Low complexity" evidence="6">
    <location>
        <begin position="27"/>
        <end position="38"/>
    </location>
</feature>
<sequence length="334" mass="36337">MGFLTFAAAGGGLILMGAYEAISSSIPNPNADSDSDSSPPSPPQAPIRPPPPQSKAKTQSRSSSIYYLAAAVISLLFILNSLVSFFDALDSADGVGSAMQLQVLAVASLFLLYAITGLLVKFTNSALPCSLLSLVGLFAFVEEFLMFYLQRKDTFGIENRYFDLLLVPIAVCIFSTMLEFNNPKSNYPKLARGVGLVLQGMWFLQMGISLYTGFMAHGCSLHEKSRGNYTVKCKGHPEYHRARAIVTLQFNCHLAFTVVMVVGVYSIISRKSGGVRVDVSHYKPLGTEIHQFDNQSRFTLDSDDGDDEIKEEGNLAMQKAGEVELGVNGYGSHK</sequence>
<feature type="transmembrane region" description="Helical" evidence="7">
    <location>
        <begin position="65"/>
        <end position="89"/>
    </location>
</feature>
<evidence type="ECO:0000256" key="4">
    <source>
        <dbReference type="ARBA" id="ARBA00022989"/>
    </source>
</evidence>
<dbReference type="InterPro" id="IPR006904">
    <property type="entry name" value="DUF716"/>
</dbReference>
<gene>
    <name evidence="8" type="ORF">D8674_041586</name>
</gene>
<dbReference type="GO" id="GO:0016020">
    <property type="term" value="C:membrane"/>
    <property type="evidence" value="ECO:0007669"/>
    <property type="project" value="UniProtKB-SubCell"/>
</dbReference>
<evidence type="ECO:0000256" key="2">
    <source>
        <dbReference type="ARBA" id="ARBA00006948"/>
    </source>
</evidence>
<dbReference type="OrthoDB" id="551896at2759"/>
<dbReference type="EMBL" id="SMOL01000761">
    <property type="protein sequence ID" value="KAB2598985.1"/>
    <property type="molecule type" value="Genomic_DNA"/>
</dbReference>
<keyword evidence="5 7" id="KW-0472">Membrane</keyword>
<keyword evidence="4 7" id="KW-1133">Transmembrane helix</keyword>